<dbReference type="PANTHER" id="PTHR12228">
    <property type="entry name" value="TRANSCRIPTION INITIATION FACTOR TFIID 55 KD SUBUNIT-RELATED"/>
    <property type="match status" value="1"/>
</dbReference>
<evidence type="ECO:0000259" key="8">
    <source>
        <dbReference type="SMART" id="SM01370"/>
    </source>
</evidence>
<dbReference type="PANTHER" id="PTHR12228:SF0">
    <property type="entry name" value="TATA-BOX BINDING PROTEIN ASSOCIATED FACTOR 7"/>
    <property type="match status" value="1"/>
</dbReference>
<feature type="region of interest" description="Disordered" evidence="7">
    <location>
        <begin position="373"/>
        <end position="410"/>
    </location>
</feature>
<dbReference type="SMART" id="SM01370">
    <property type="entry name" value="TAFII55_N"/>
    <property type="match status" value="1"/>
</dbReference>
<keyword evidence="5" id="KW-0539">Nucleus</keyword>
<evidence type="ECO:0000313" key="10">
    <source>
        <dbReference type="Proteomes" id="UP000700596"/>
    </source>
</evidence>
<gene>
    <name evidence="9" type="ORF">B0J11DRAFT_435613</name>
</gene>
<evidence type="ECO:0000256" key="1">
    <source>
        <dbReference type="ARBA" id="ARBA00004123"/>
    </source>
</evidence>
<dbReference type="CDD" id="cd08047">
    <property type="entry name" value="TAF7"/>
    <property type="match status" value="1"/>
</dbReference>
<keyword evidence="4" id="KW-0804">Transcription</keyword>
<evidence type="ECO:0000256" key="6">
    <source>
        <dbReference type="SAM" id="Coils"/>
    </source>
</evidence>
<proteinExistence type="inferred from homology"/>
<dbReference type="GO" id="GO:0005669">
    <property type="term" value="C:transcription factor TFIID complex"/>
    <property type="evidence" value="ECO:0007669"/>
    <property type="project" value="InterPro"/>
</dbReference>
<protein>
    <submittedName>
        <fullName evidence="9">Transcription initiation factor TFIID subunit 7</fullName>
    </submittedName>
</protein>
<keyword evidence="10" id="KW-1185">Reference proteome</keyword>
<dbReference type="OrthoDB" id="153872at2759"/>
<organism evidence="9 10">
    <name type="scientific">Dendryphion nanum</name>
    <dbReference type="NCBI Taxonomy" id="256645"/>
    <lineage>
        <taxon>Eukaryota</taxon>
        <taxon>Fungi</taxon>
        <taxon>Dikarya</taxon>
        <taxon>Ascomycota</taxon>
        <taxon>Pezizomycotina</taxon>
        <taxon>Dothideomycetes</taxon>
        <taxon>Pleosporomycetidae</taxon>
        <taxon>Pleosporales</taxon>
        <taxon>Torulaceae</taxon>
        <taxon>Dendryphion</taxon>
    </lineage>
</organism>
<dbReference type="Proteomes" id="UP000700596">
    <property type="component" value="Unassembled WGS sequence"/>
</dbReference>
<dbReference type="AlphaFoldDB" id="A0A9P9DT04"/>
<feature type="compositionally biased region" description="Acidic residues" evidence="7">
    <location>
        <begin position="395"/>
        <end position="410"/>
    </location>
</feature>
<feature type="domain" description="TAFII55 protein conserved region" evidence="8">
    <location>
        <begin position="212"/>
        <end position="377"/>
    </location>
</feature>
<feature type="region of interest" description="Disordered" evidence="7">
    <location>
        <begin position="478"/>
        <end position="522"/>
    </location>
</feature>
<evidence type="ECO:0000313" key="9">
    <source>
        <dbReference type="EMBL" id="KAH7124031.1"/>
    </source>
</evidence>
<comment type="similarity">
    <text evidence="2">Belongs to the TAF7 family.</text>
</comment>
<feature type="compositionally biased region" description="Low complexity" evidence="7">
    <location>
        <begin position="48"/>
        <end position="60"/>
    </location>
</feature>
<evidence type="ECO:0000256" key="3">
    <source>
        <dbReference type="ARBA" id="ARBA00023015"/>
    </source>
</evidence>
<dbReference type="InterPro" id="IPR037817">
    <property type="entry name" value="TAF7"/>
</dbReference>
<sequence length="579" mass="63340">MKLKLTTKPQAAADGAPAASPVNGASEPIPTPTSTSTSAPKLKFKLSTAATPAQAPPTTAVDSQPTEAPKQKRKYTKKPKVDANGEVILAAPKIAKSKKRPREENGEEGSPVAKRKPKPTAKSLERVQSDDDIDDELHTLPNNSRPAIQPMPPQPVRTGSKIKIKMKGNQPTPQRSNTTLIKIKGVHGKPPYRPPGVGYDSEAEEAEDDPAIESQFILRMQPGSDCDLLRQAIEEKTIGTRATDGKQPGPSVQFRFFDQHGRRALVSIQGRLYAACMVDLPCVVESMKSWSKKDWVKTADICQMLLVLGRVQNEEEAKKYPLPREVNPSSHQYAHGLTPPMHHVRKRRFRPRVSYHRIEQVEAEVNALLEADRKSSEGGGRAEFQIIDADKADSSEESSDEDAEGEDDEMVDAPEYIQIEDSALAEMLQAGLMDGGDDDLAGLFGNEEVDRGELEVEVETPATAHDVAMHALGGHTMPTVETAASSPNAATSPDDDDDDDDEDADSPEDAEDAEAAAELAGRETQLAEVRELEQEIEDAQTQYSTINNILYKQRLKLKMERLRTDLDLKKKALGIDDGD</sequence>
<evidence type="ECO:0000256" key="7">
    <source>
        <dbReference type="SAM" id="MobiDB-lite"/>
    </source>
</evidence>
<feature type="coiled-coil region" evidence="6">
    <location>
        <begin position="522"/>
        <end position="572"/>
    </location>
</feature>
<feature type="compositionally biased region" description="Acidic residues" evidence="7">
    <location>
        <begin position="493"/>
        <end position="515"/>
    </location>
</feature>
<comment type="caution">
    <text evidence="9">The sequence shown here is derived from an EMBL/GenBank/DDBJ whole genome shotgun (WGS) entry which is preliminary data.</text>
</comment>
<dbReference type="GO" id="GO:0051123">
    <property type="term" value="P:RNA polymerase II preinitiation complex assembly"/>
    <property type="evidence" value="ECO:0007669"/>
    <property type="project" value="TreeGrafter"/>
</dbReference>
<name>A0A9P9DT04_9PLEO</name>
<evidence type="ECO:0000256" key="2">
    <source>
        <dbReference type="ARBA" id="ARBA00009368"/>
    </source>
</evidence>
<keyword evidence="6" id="KW-0175">Coiled coil</keyword>
<evidence type="ECO:0000256" key="4">
    <source>
        <dbReference type="ARBA" id="ARBA00023163"/>
    </source>
</evidence>
<feature type="region of interest" description="Disordered" evidence="7">
    <location>
        <begin position="1"/>
        <end position="155"/>
    </location>
</feature>
<feature type="compositionally biased region" description="Low complexity" evidence="7">
    <location>
        <begin position="481"/>
        <end position="492"/>
    </location>
</feature>
<dbReference type="GO" id="GO:0016251">
    <property type="term" value="F:RNA polymerase II general transcription initiation factor activity"/>
    <property type="evidence" value="ECO:0007669"/>
    <property type="project" value="TreeGrafter"/>
</dbReference>
<accession>A0A9P9DT04</accession>
<dbReference type="Pfam" id="PF04658">
    <property type="entry name" value="TAFII55_N"/>
    <property type="match status" value="1"/>
</dbReference>
<keyword evidence="3" id="KW-0805">Transcription regulation</keyword>
<comment type="subcellular location">
    <subcellularLocation>
        <location evidence="1">Nucleus</location>
    </subcellularLocation>
</comment>
<dbReference type="InterPro" id="IPR006751">
    <property type="entry name" value="TAFII55_prot_cons_reg"/>
</dbReference>
<evidence type="ECO:0000256" key="5">
    <source>
        <dbReference type="ARBA" id="ARBA00023242"/>
    </source>
</evidence>
<reference evidence="9" key="1">
    <citation type="journal article" date="2021" name="Nat. Commun.">
        <title>Genetic determinants of endophytism in the Arabidopsis root mycobiome.</title>
        <authorList>
            <person name="Mesny F."/>
            <person name="Miyauchi S."/>
            <person name="Thiergart T."/>
            <person name="Pickel B."/>
            <person name="Atanasova L."/>
            <person name="Karlsson M."/>
            <person name="Huettel B."/>
            <person name="Barry K.W."/>
            <person name="Haridas S."/>
            <person name="Chen C."/>
            <person name="Bauer D."/>
            <person name="Andreopoulos W."/>
            <person name="Pangilinan J."/>
            <person name="LaButti K."/>
            <person name="Riley R."/>
            <person name="Lipzen A."/>
            <person name="Clum A."/>
            <person name="Drula E."/>
            <person name="Henrissat B."/>
            <person name="Kohler A."/>
            <person name="Grigoriev I.V."/>
            <person name="Martin F.M."/>
            <person name="Hacquard S."/>
        </authorList>
    </citation>
    <scope>NUCLEOTIDE SEQUENCE</scope>
    <source>
        <strain evidence="9">MPI-CAGE-CH-0243</strain>
    </source>
</reference>
<feature type="compositionally biased region" description="Low complexity" evidence="7">
    <location>
        <begin position="26"/>
        <end position="40"/>
    </location>
</feature>
<dbReference type="EMBL" id="JAGMWT010000008">
    <property type="protein sequence ID" value="KAH7124031.1"/>
    <property type="molecule type" value="Genomic_DNA"/>
</dbReference>